<evidence type="ECO:0000313" key="11">
    <source>
        <dbReference type="EMBL" id="MEL4457267.1"/>
    </source>
</evidence>
<dbReference type="InterPro" id="IPR013785">
    <property type="entry name" value="Aldolase_TIM"/>
</dbReference>
<keyword evidence="12" id="KW-1185">Reference proteome</keyword>
<dbReference type="Proteomes" id="UP001474120">
    <property type="component" value="Unassembled WGS sequence"/>
</dbReference>
<evidence type="ECO:0000256" key="9">
    <source>
        <dbReference type="HAMAP-Rule" id="MF_00135"/>
    </source>
</evidence>
<keyword evidence="5 9" id="KW-0028">Amino-acid biosynthesis</keyword>
<dbReference type="EMBL" id="JBCDNA010000003">
    <property type="protein sequence ID" value="MEL4457267.1"/>
    <property type="molecule type" value="Genomic_DNA"/>
</dbReference>
<dbReference type="RefSeq" id="WP_342161430.1">
    <property type="nucleotide sequence ID" value="NZ_JBCDNA010000003.1"/>
</dbReference>
<evidence type="ECO:0000256" key="3">
    <source>
        <dbReference type="ARBA" id="ARBA00012572"/>
    </source>
</evidence>
<dbReference type="PANTHER" id="PTHR42894">
    <property type="entry name" value="N-(5'-PHOSPHORIBOSYL)ANTHRANILATE ISOMERASE"/>
    <property type="match status" value="1"/>
</dbReference>
<keyword evidence="6 9" id="KW-0822">Tryptophan biosynthesis</keyword>
<accession>A0ABU9L4A4</accession>
<comment type="caution">
    <text evidence="11">The sequence shown here is derived from an EMBL/GenBank/DDBJ whole genome shotgun (WGS) entry which is preliminary data.</text>
</comment>
<comment type="catalytic activity">
    <reaction evidence="1 9">
        <text>N-(5-phospho-beta-D-ribosyl)anthranilate = 1-(2-carboxyphenylamino)-1-deoxy-D-ribulose 5-phosphate</text>
        <dbReference type="Rhea" id="RHEA:21540"/>
        <dbReference type="ChEBI" id="CHEBI:18277"/>
        <dbReference type="ChEBI" id="CHEBI:58613"/>
        <dbReference type="EC" id="5.3.1.24"/>
    </reaction>
</comment>
<evidence type="ECO:0000256" key="1">
    <source>
        <dbReference type="ARBA" id="ARBA00001164"/>
    </source>
</evidence>
<gene>
    <name evidence="9" type="primary">trpF</name>
    <name evidence="11" type="ORF">AABB81_15275</name>
</gene>
<protein>
    <recommendedName>
        <fullName evidence="4 9">N-(5'-phosphoribosyl)anthranilate isomerase</fullName>
        <shortName evidence="9">PRAI</shortName>
        <ecNumber evidence="3 9">5.3.1.24</ecNumber>
    </recommendedName>
</protein>
<dbReference type="InterPro" id="IPR044643">
    <property type="entry name" value="TrpF_fam"/>
</dbReference>
<dbReference type="HAMAP" id="MF_00135">
    <property type="entry name" value="PRAI"/>
    <property type="match status" value="1"/>
</dbReference>
<sequence>MKYKDNIQGVVSLQPDYLGFIFYERSKRHFEGTFPAIPDGIKTVGVFVNAEQSFIKSTVEEHALNAVQLHGDESASYCEDLRAVLGNDIEIIKAFSISDRFDFNNLNVFTPFCDFFLFDTKGKERGGNGILFDWNVLQRYDVEKPFFLSGGIGLQELNQVQSFLKSKAGEYCYAIDVNSKFESEPGMKKIKELKKFIELTKT</sequence>
<dbReference type="PANTHER" id="PTHR42894:SF1">
    <property type="entry name" value="N-(5'-PHOSPHORIBOSYL)ANTHRANILATE ISOMERASE"/>
    <property type="match status" value="1"/>
</dbReference>
<keyword evidence="8 9" id="KW-0413">Isomerase</keyword>
<evidence type="ECO:0000256" key="6">
    <source>
        <dbReference type="ARBA" id="ARBA00022822"/>
    </source>
</evidence>
<dbReference type="GO" id="GO:0016853">
    <property type="term" value="F:isomerase activity"/>
    <property type="evidence" value="ECO:0007669"/>
    <property type="project" value="UniProtKB-KW"/>
</dbReference>
<evidence type="ECO:0000256" key="4">
    <source>
        <dbReference type="ARBA" id="ARBA00022272"/>
    </source>
</evidence>
<organism evidence="11 12">
    <name type="scientific">Lutimonas vermicola</name>
    <dbReference type="NCBI Taxonomy" id="414288"/>
    <lineage>
        <taxon>Bacteria</taxon>
        <taxon>Pseudomonadati</taxon>
        <taxon>Bacteroidota</taxon>
        <taxon>Flavobacteriia</taxon>
        <taxon>Flavobacteriales</taxon>
        <taxon>Flavobacteriaceae</taxon>
        <taxon>Lutimonas</taxon>
    </lineage>
</organism>
<dbReference type="Pfam" id="PF00697">
    <property type="entry name" value="PRAI"/>
    <property type="match status" value="1"/>
</dbReference>
<evidence type="ECO:0000259" key="10">
    <source>
        <dbReference type="Pfam" id="PF00697"/>
    </source>
</evidence>
<dbReference type="CDD" id="cd00405">
    <property type="entry name" value="PRAI"/>
    <property type="match status" value="1"/>
</dbReference>
<feature type="domain" description="N-(5'phosphoribosyl) anthranilate isomerase (PRAI)" evidence="10">
    <location>
        <begin position="5"/>
        <end position="198"/>
    </location>
</feature>
<evidence type="ECO:0000256" key="7">
    <source>
        <dbReference type="ARBA" id="ARBA00023141"/>
    </source>
</evidence>
<evidence type="ECO:0000313" key="12">
    <source>
        <dbReference type="Proteomes" id="UP001474120"/>
    </source>
</evidence>
<evidence type="ECO:0000256" key="2">
    <source>
        <dbReference type="ARBA" id="ARBA00004664"/>
    </source>
</evidence>
<dbReference type="Gene3D" id="3.20.20.70">
    <property type="entry name" value="Aldolase class I"/>
    <property type="match status" value="1"/>
</dbReference>
<dbReference type="InterPro" id="IPR001240">
    <property type="entry name" value="PRAI_dom"/>
</dbReference>
<proteinExistence type="inferred from homology"/>
<evidence type="ECO:0000256" key="8">
    <source>
        <dbReference type="ARBA" id="ARBA00023235"/>
    </source>
</evidence>
<comment type="pathway">
    <text evidence="2 9">Amino-acid biosynthesis; L-tryptophan biosynthesis; L-tryptophan from chorismate: step 3/5.</text>
</comment>
<keyword evidence="7 9" id="KW-0057">Aromatic amino acid biosynthesis</keyword>
<reference evidence="11 12" key="1">
    <citation type="submission" date="2024-04" db="EMBL/GenBank/DDBJ databases">
        <title>whole genome sequencing of Lutimonas vermicola strain IMCC1616.</title>
        <authorList>
            <person name="Bae S.S."/>
        </authorList>
    </citation>
    <scope>NUCLEOTIDE SEQUENCE [LARGE SCALE GENOMIC DNA]</scope>
    <source>
        <strain evidence="11 12">IMCC1616</strain>
    </source>
</reference>
<evidence type="ECO:0000256" key="5">
    <source>
        <dbReference type="ARBA" id="ARBA00022605"/>
    </source>
</evidence>
<dbReference type="SUPFAM" id="SSF51366">
    <property type="entry name" value="Ribulose-phoshate binding barrel"/>
    <property type="match status" value="1"/>
</dbReference>
<dbReference type="EC" id="5.3.1.24" evidence="3 9"/>
<dbReference type="InterPro" id="IPR011060">
    <property type="entry name" value="RibuloseP-bd_barrel"/>
</dbReference>
<name>A0ABU9L4A4_9FLAO</name>
<comment type="similarity">
    <text evidence="9">Belongs to the TrpF family.</text>
</comment>